<accession>A0A553N7U3</accession>
<comment type="caution">
    <text evidence="1">The sequence shown here is derived from an EMBL/GenBank/DDBJ whole genome shotgun (WGS) entry which is preliminary data.</text>
</comment>
<reference evidence="1 2" key="1">
    <citation type="journal article" date="2018" name="Nat. Ecol. Evol.">
        <title>Genomic signatures of mitonuclear coevolution across populations of Tigriopus californicus.</title>
        <authorList>
            <person name="Barreto F.S."/>
            <person name="Watson E.T."/>
            <person name="Lima T.G."/>
            <person name="Willett C.S."/>
            <person name="Edmands S."/>
            <person name="Li W."/>
            <person name="Burton R.S."/>
        </authorList>
    </citation>
    <scope>NUCLEOTIDE SEQUENCE [LARGE SCALE GENOMIC DNA]</scope>
    <source>
        <strain evidence="1 2">San Diego</strain>
    </source>
</reference>
<sequence>MELALCPISLSVLTTTNEDCSNDQMDDLTHSLAPRRVHQYLLVFGRANLKSEKHQERQNFSLRASKMRGYHNWIVGLMTIGMTGW</sequence>
<dbReference type="AlphaFoldDB" id="A0A553N7U3"/>
<protein>
    <submittedName>
        <fullName evidence="1">Uncharacterized protein</fullName>
    </submittedName>
</protein>
<gene>
    <name evidence="1" type="ORF">TCAL_16331</name>
</gene>
<evidence type="ECO:0000313" key="2">
    <source>
        <dbReference type="Proteomes" id="UP000318571"/>
    </source>
</evidence>
<proteinExistence type="predicted"/>
<keyword evidence="2" id="KW-1185">Reference proteome</keyword>
<dbReference type="EMBL" id="VCGU01000459">
    <property type="protein sequence ID" value="TRY61514.1"/>
    <property type="molecule type" value="Genomic_DNA"/>
</dbReference>
<dbReference type="Proteomes" id="UP000318571">
    <property type="component" value="Chromosome 8"/>
</dbReference>
<organism evidence="1 2">
    <name type="scientific">Tigriopus californicus</name>
    <name type="common">Marine copepod</name>
    <dbReference type="NCBI Taxonomy" id="6832"/>
    <lineage>
        <taxon>Eukaryota</taxon>
        <taxon>Metazoa</taxon>
        <taxon>Ecdysozoa</taxon>
        <taxon>Arthropoda</taxon>
        <taxon>Crustacea</taxon>
        <taxon>Multicrustacea</taxon>
        <taxon>Hexanauplia</taxon>
        <taxon>Copepoda</taxon>
        <taxon>Harpacticoida</taxon>
        <taxon>Harpacticidae</taxon>
        <taxon>Tigriopus</taxon>
    </lineage>
</organism>
<evidence type="ECO:0000313" key="1">
    <source>
        <dbReference type="EMBL" id="TRY61514.1"/>
    </source>
</evidence>
<name>A0A553N7U3_TIGCA</name>